<evidence type="ECO:0000313" key="5">
    <source>
        <dbReference type="Proteomes" id="UP000219994"/>
    </source>
</evidence>
<dbReference type="SUPFAM" id="SSF46955">
    <property type="entry name" value="Putative DNA-binding domain"/>
    <property type="match status" value="1"/>
</dbReference>
<gene>
    <name evidence="4" type="ORF">B5766_10665</name>
</gene>
<dbReference type="Pfam" id="PF00376">
    <property type="entry name" value="MerR"/>
    <property type="match status" value="1"/>
</dbReference>
<dbReference type="CDD" id="cd00592">
    <property type="entry name" value="HTH_MerR-like"/>
    <property type="match status" value="1"/>
</dbReference>
<sequence length="259" mass="27535">MVGSAVPARGVSAPDPSLPSSRSATATGLLSIGQVLARFQSEFPDLTPSKLRFLEEQELIFPVRAASGYRKYSVADVERLSTVLTLQRDYYLPLRVIRAQLAEADSVPVPVPTPVPVSVSASLPAGPATLTAATVPEPSHRLNRADLLSAAGASAELLDAAIAVSIIVAAEFYDHEALVTLRALVGLEASGLEPRHLSIVKHSVEREADVIVGAIRSAPHSRSSSQDQDAARERALELVTHLSALHSAVLRAQVRKLLR</sequence>
<dbReference type="InterPro" id="IPR047057">
    <property type="entry name" value="MerR_fam"/>
</dbReference>
<dbReference type="PANTHER" id="PTHR30204">
    <property type="entry name" value="REDOX-CYCLING DRUG-SENSING TRANSCRIPTIONAL ACTIVATOR SOXR"/>
    <property type="match status" value="1"/>
</dbReference>
<reference evidence="5" key="1">
    <citation type="submission" date="2017-03" db="EMBL/GenBank/DDBJ databases">
        <authorList>
            <person name="Lund M.B."/>
        </authorList>
    </citation>
    <scope>NUCLEOTIDE SEQUENCE [LARGE SCALE GENOMIC DNA]</scope>
</reference>
<dbReference type="EMBL" id="NAEP01000050">
    <property type="protein sequence ID" value="PDQ34630.1"/>
    <property type="molecule type" value="Genomic_DNA"/>
</dbReference>
<dbReference type="AlphaFoldDB" id="A0A2A6FPM2"/>
<evidence type="ECO:0000313" key="4">
    <source>
        <dbReference type="EMBL" id="PDQ34630.1"/>
    </source>
</evidence>
<feature type="domain" description="HTH merR-type" evidence="3">
    <location>
        <begin position="45"/>
        <end position="103"/>
    </location>
</feature>
<organism evidence="4 5">
    <name type="scientific">Candidatus Lumbricidiphila eiseniae</name>
    <dbReference type="NCBI Taxonomy" id="1969409"/>
    <lineage>
        <taxon>Bacteria</taxon>
        <taxon>Bacillati</taxon>
        <taxon>Actinomycetota</taxon>
        <taxon>Actinomycetes</taxon>
        <taxon>Micrococcales</taxon>
        <taxon>Microbacteriaceae</taxon>
        <taxon>Candidatus Lumbricidiphila</taxon>
    </lineage>
</organism>
<evidence type="ECO:0000256" key="2">
    <source>
        <dbReference type="SAM" id="MobiDB-lite"/>
    </source>
</evidence>
<name>A0A2A6FPM2_9MICO</name>
<evidence type="ECO:0000256" key="1">
    <source>
        <dbReference type="ARBA" id="ARBA00023125"/>
    </source>
</evidence>
<dbReference type="Gene3D" id="1.10.1660.10">
    <property type="match status" value="1"/>
</dbReference>
<dbReference type="PROSITE" id="PS50937">
    <property type="entry name" value="HTH_MERR_2"/>
    <property type="match status" value="1"/>
</dbReference>
<keyword evidence="1" id="KW-0238">DNA-binding</keyword>
<dbReference type="Proteomes" id="UP000219994">
    <property type="component" value="Unassembled WGS sequence"/>
</dbReference>
<feature type="region of interest" description="Disordered" evidence="2">
    <location>
        <begin position="1"/>
        <end position="23"/>
    </location>
</feature>
<dbReference type="PANTHER" id="PTHR30204:SF89">
    <property type="entry name" value="HTH MERR-TYPE DOMAIN-CONTAINING PROTEIN"/>
    <property type="match status" value="1"/>
</dbReference>
<dbReference type="GO" id="GO:0003677">
    <property type="term" value="F:DNA binding"/>
    <property type="evidence" value="ECO:0007669"/>
    <property type="project" value="UniProtKB-KW"/>
</dbReference>
<accession>A0A2A6FPM2</accession>
<dbReference type="GO" id="GO:0003700">
    <property type="term" value="F:DNA-binding transcription factor activity"/>
    <property type="evidence" value="ECO:0007669"/>
    <property type="project" value="InterPro"/>
</dbReference>
<proteinExistence type="predicted"/>
<dbReference type="InterPro" id="IPR009061">
    <property type="entry name" value="DNA-bd_dom_put_sf"/>
</dbReference>
<dbReference type="SMART" id="SM00422">
    <property type="entry name" value="HTH_MERR"/>
    <property type="match status" value="1"/>
</dbReference>
<evidence type="ECO:0000259" key="3">
    <source>
        <dbReference type="PROSITE" id="PS50937"/>
    </source>
</evidence>
<comment type="caution">
    <text evidence="4">The sequence shown here is derived from an EMBL/GenBank/DDBJ whole genome shotgun (WGS) entry which is preliminary data.</text>
</comment>
<dbReference type="InterPro" id="IPR000551">
    <property type="entry name" value="MerR-type_HTH_dom"/>
</dbReference>
<protein>
    <recommendedName>
        <fullName evidence="3">HTH merR-type domain-containing protein</fullName>
    </recommendedName>
</protein>